<dbReference type="EMBL" id="BART01000276">
    <property type="protein sequence ID" value="GAG69475.1"/>
    <property type="molecule type" value="Genomic_DNA"/>
</dbReference>
<name>X0ZIN3_9ZZZZ</name>
<evidence type="ECO:0000313" key="1">
    <source>
        <dbReference type="EMBL" id="GAG69475.1"/>
    </source>
</evidence>
<gene>
    <name evidence="1" type="ORF">S01H4_01502</name>
</gene>
<proteinExistence type="predicted"/>
<accession>X0ZIN3</accession>
<comment type="caution">
    <text evidence="1">The sequence shown here is derived from an EMBL/GenBank/DDBJ whole genome shotgun (WGS) entry which is preliminary data.</text>
</comment>
<reference evidence="1" key="1">
    <citation type="journal article" date="2014" name="Front. Microbiol.">
        <title>High frequency of phylogenetically diverse reductive dehalogenase-homologous genes in deep subseafloor sedimentary metagenomes.</title>
        <authorList>
            <person name="Kawai M."/>
            <person name="Futagami T."/>
            <person name="Toyoda A."/>
            <person name="Takaki Y."/>
            <person name="Nishi S."/>
            <person name="Hori S."/>
            <person name="Arai W."/>
            <person name="Tsubouchi T."/>
            <person name="Morono Y."/>
            <person name="Uchiyama I."/>
            <person name="Ito T."/>
            <person name="Fujiyama A."/>
            <person name="Inagaki F."/>
            <person name="Takami H."/>
        </authorList>
    </citation>
    <scope>NUCLEOTIDE SEQUENCE</scope>
    <source>
        <strain evidence="1">Expedition CK06-06</strain>
    </source>
</reference>
<dbReference type="AlphaFoldDB" id="X0ZIN3"/>
<protein>
    <submittedName>
        <fullName evidence="1">Uncharacterized protein</fullName>
    </submittedName>
</protein>
<sequence length="109" mass="13187">MDLNKLNLYIKDFPDNSIIVGDRRFFLHGITETKTLDLCKIEIEDEEENCKMATDYIKTLLNLNYPIYIIEKNYINLTNYIQKNENSLIIKKIISEDYFEIYKIFYREK</sequence>
<organism evidence="1">
    <name type="scientific">marine sediment metagenome</name>
    <dbReference type="NCBI Taxonomy" id="412755"/>
    <lineage>
        <taxon>unclassified sequences</taxon>
        <taxon>metagenomes</taxon>
        <taxon>ecological metagenomes</taxon>
    </lineage>
</organism>